<dbReference type="InterPro" id="IPR010732">
    <property type="entry name" value="T6SS_TssG-like"/>
</dbReference>
<dbReference type="EMBL" id="JAFREP010000021">
    <property type="protein sequence ID" value="MBO1321077.1"/>
    <property type="molecule type" value="Genomic_DNA"/>
</dbReference>
<reference evidence="1" key="1">
    <citation type="submission" date="2021-03" db="EMBL/GenBank/DDBJ databases">
        <authorList>
            <person name="Wang G."/>
        </authorList>
    </citation>
    <scope>NUCLEOTIDE SEQUENCE</scope>
    <source>
        <strain evidence="1">KCTC 12899</strain>
    </source>
</reference>
<sequence length="350" mass="37799">MTTSMPAVALEQCAFLQLIRLLENAERDRPAVGDTPEPNREVVRFRGRVDFGFPGAQVDQLEATGAAVGEGPAYVLTSRVLTLLGRFGPMPSVYSERIMRRLSEGDEAGREFLDVFHHRLVTLWIKICKAIQPELNAVPAAESDYLRQLFAFAGLGLDSFKDPFGPVDTALLGGVGLPTRVRIPAEDLARLVRFHFGVTCRVKPFVGGPLTVSREDRAVLSARHGARLGCSGALGKRAWDCNSRFAVCLENLSLARLADFCPGGADYAALVRLLRFHSGADLDFRLELQIAPLQPRGALLTASEGTGGAALGWNTLLAASAPLTPAVVTLYPDRIAPTDGVFDTEEDVCL</sequence>
<dbReference type="NCBIfam" id="TIGR03347">
    <property type="entry name" value="VI_chp_1"/>
    <property type="match status" value="1"/>
</dbReference>
<accession>A0A8J7U4W5</accession>
<dbReference type="PANTHER" id="PTHR35564:SF3">
    <property type="entry name" value="TYPE VI SECRETION SYSTEM BASEPLATE SUBUNIT TSSG"/>
    <property type="match status" value="1"/>
</dbReference>
<evidence type="ECO:0000313" key="1">
    <source>
        <dbReference type="EMBL" id="MBO1321077.1"/>
    </source>
</evidence>
<evidence type="ECO:0000313" key="2">
    <source>
        <dbReference type="Proteomes" id="UP000664417"/>
    </source>
</evidence>
<dbReference type="Pfam" id="PF06996">
    <property type="entry name" value="T6SS_TssG"/>
    <property type="match status" value="1"/>
</dbReference>
<gene>
    <name evidence="1" type="primary">tssG</name>
    <name evidence="1" type="ORF">J3U88_21540</name>
</gene>
<organism evidence="1 2">
    <name type="scientific">Acanthopleuribacter pedis</name>
    <dbReference type="NCBI Taxonomy" id="442870"/>
    <lineage>
        <taxon>Bacteria</taxon>
        <taxon>Pseudomonadati</taxon>
        <taxon>Acidobacteriota</taxon>
        <taxon>Holophagae</taxon>
        <taxon>Acanthopleuribacterales</taxon>
        <taxon>Acanthopleuribacteraceae</taxon>
        <taxon>Acanthopleuribacter</taxon>
    </lineage>
</organism>
<dbReference type="Proteomes" id="UP000664417">
    <property type="component" value="Unassembled WGS sequence"/>
</dbReference>
<dbReference type="PANTHER" id="PTHR35564">
    <property type="match status" value="1"/>
</dbReference>
<protein>
    <submittedName>
        <fullName evidence="1">Type VI secretion system baseplate subunit TssG</fullName>
    </submittedName>
</protein>
<proteinExistence type="predicted"/>
<keyword evidence="2" id="KW-1185">Reference proteome</keyword>
<dbReference type="RefSeq" id="WP_207861050.1">
    <property type="nucleotide sequence ID" value="NZ_JAFREP010000021.1"/>
</dbReference>
<dbReference type="AlphaFoldDB" id="A0A8J7U4W5"/>
<name>A0A8J7U4W5_9BACT</name>
<comment type="caution">
    <text evidence="1">The sequence shown here is derived from an EMBL/GenBank/DDBJ whole genome shotgun (WGS) entry which is preliminary data.</text>
</comment>